<dbReference type="OrthoDB" id="249114at2"/>
<proteinExistence type="predicted"/>
<feature type="domain" description="Type II methyltransferase M.TaqI-like" evidence="7">
    <location>
        <begin position="539"/>
        <end position="626"/>
    </location>
</feature>
<dbReference type="PANTHER" id="PTHR33841:SF1">
    <property type="entry name" value="DNA METHYLTRANSFERASE A"/>
    <property type="match status" value="1"/>
</dbReference>
<dbReference type="PRINTS" id="PR00507">
    <property type="entry name" value="N12N6MTFRASE"/>
</dbReference>
<name>A0A517QYR2_9PLAN</name>
<evidence type="ECO:0000256" key="3">
    <source>
        <dbReference type="ARBA" id="ARBA00022679"/>
    </source>
</evidence>
<dbReference type="Gene3D" id="3.40.50.150">
    <property type="entry name" value="Vaccinia Virus protein VP39"/>
    <property type="match status" value="1"/>
</dbReference>
<dbReference type="KEGG" id="svp:Pan189_11010"/>
<dbReference type="InterPro" id="IPR050953">
    <property type="entry name" value="N4_N6_ade-DNA_methylase"/>
</dbReference>
<dbReference type="GO" id="GO:0016787">
    <property type="term" value="F:hydrolase activity"/>
    <property type="evidence" value="ECO:0007669"/>
    <property type="project" value="UniProtKB-KW"/>
</dbReference>
<dbReference type="EC" id="2.1.1.72" evidence="1"/>
<evidence type="ECO:0000313" key="9">
    <source>
        <dbReference type="Proteomes" id="UP000317318"/>
    </source>
</evidence>
<evidence type="ECO:0000256" key="5">
    <source>
        <dbReference type="ARBA" id="ARBA00047942"/>
    </source>
</evidence>
<sequence length="1158" mass="132468">MPKKKKSPPKKLFSEKNPVADRQPKTDRLILPKLLSDAVHFANFRKDETTIELAHKTILKWADLEASGKLAKLKETQMQGDFLAEVFGDVLGYAGPTDGAEIWQRIQHHTISGQTPDAVFGSFRPEMPVNPVGVVELKGPTVHLDRDRSNGRTAVDQCWDYLVNTPPECRWGIVSNIVSFRLYERNSTKRVYEHYTLQSLRDLRNFKSFYATFNRQGLVDAWTGGRPRTVDLLEKSQTRQREVSDELYETYSRYRTDLISHLHVKEGHELDLAIEMAQRLFDRVIFIAFCEDRHLLPQGTIPNALKVAGFQAVTNPKWQNFKNLFRFIDQGSQAYDIPRYNGGLFAAHQVDSLDLPDNPWTTFFKAVSGYDFAAEVNLDVLGHLFERSITELEKLKESGLFGGDLEKVQKFAQMPQSAKRKRLGIYYTPAELTSRIVKYTVDELIDERFVAAAVEFGIAEDEAKSGIYPDDADFWRQCLRILRDLKVVDPACGSGAFLFQAYNSLEQRYSEVIGQLERAGDKQAAKQFDEIPRYILQDNLYGVDLSPEAVEITQLALWIRSATPGQTLATLSKNIVHGNSLVHDPEVHPAAFDWKERFPEVFDREEAGFDCVIGNPPWERMDLSEREFFALSAPEIATTTTGAKRKELVSSLEEENPALFRQYLETKRLVDAQRTYCRSSNQYPLTGKGRTNCYSVFSELATSIVSIRGRAGLLVPSGIATEKTTKDFFAKLVKESRLIRLYDFENKKVFFPDVHASFKFCILVFSGGKTRNREADFVFFIQKVDEIADRNRHVALTGKDISMLNPNTSTCPIFRTRRDAEVTKYIYRRTPVFIDKTRKGSTGNQWSAYFRQGLFNQTTDSELFVEPIELKKNGFVLRSHDWVKRKDRFVPLYEAKMFRPYDHRFGTIFMEKSNWINQGQTYETSYADHQNPEFLVRPRWCINSKNVSLADIPALLAFRDITRSTDTRTFIASFIPAVGVVNTAPLLFIDGFSCIRLTCLLANLNSIPLDFVAKQKAGHIHMNFFIVEQLPILPPDTYDKPCPWNTSFTLEEWISERVLKLSCTAEDMLPLADACGFTSGSFQKEYGGRLNKWDDAERAELMADLDAAYFHLYGIDRDDAEYILSTFKGIHTPIQFPTMRISVAERILQKHAEMAFPE</sequence>
<dbReference type="RefSeq" id="WP_145362921.1">
    <property type="nucleotide sequence ID" value="NZ_CP036268.1"/>
</dbReference>
<dbReference type="Pfam" id="PF07669">
    <property type="entry name" value="Eco57I"/>
    <property type="match status" value="1"/>
</dbReference>
<organism evidence="8 9">
    <name type="scientific">Stratiformator vulcanicus</name>
    <dbReference type="NCBI Taxonomy" id="2527980"/>
    <lineage>
        <taxon>Bacteria</taxon>
        <taxon>Pseudomonadati</taxon>
        <taxon>Planctomycetota</taxon>
        <taxon>Planctomycetia</taxon>
        <taxon>Planctomycetales</taxon>
        <taxon>Planctomycetaceae</taxon>
        <taxon>Stratiformator</taxon>
    </lineage>
</organism>
<dbReference type="SUPFAM" id="SSF53335">
    <property type="entry name" value="S-adenosyl-L-methionine-dependent methyltransferases"/>
    <property type="match status" value="1"/>
</dbReference>
<evidence type="ECO:0000256" key="1">
    <source>
        <dbReference type="ARBA" id="ARBA00011900"/>
    </source>
</evidence>
<feature type="region of interest" description="Disordered" evidence="6">
    <location>
        <begin position="1"/>
        <end position="25"/>
    </location>
</feature>
<evidence type="ECO:0000313" key="8">
    <source>
        <dbReference type="EMBL" id="QDT36738.1"/>
    </source>
</evidence>
<evidence type="ECO:0000256" key="6">
    <source>
        <dbReference type="SAM" id="MobiDB-lite"/>
    </source>
</evidence>
<dbReference type="Proteomes" id="UP000317318">
    <property type="component" value="Chromosome"/>
</dbReference>
<comment type="catalytic activity">
    <reaction evidence="5">
        <text>a 2'-deoxyadenosine in DNA + S-adenosyl-L-methionine = an N(6)-methyl-2'-deoxyadenosine in DNA + S-adenosyl-L-homocysteine + H(+)</text>
        <dbReference type="Rhea" id="RHEA:15197"/>
        <dbReference type="Rhea" id="RHEA-COMP:12418"/>
        <dbReference type="Rhea" id="RHEA-COMP:12419"/>
        <dbReference type="ChEBI" id="CHEBI:15378"/>
        <dbReference type="ChEBI" id="CHEBI:57856"/>
        <dbReference type="ChEBI" id="CHEBI:59789"/>
        <dbReference type="ChEBI" id="CHEBI:90615"/>
        <dbReference type="ChEBI" id="CHEBI:90616"/>
        <dbReference type="EC" id="2.1.1.72"/>
    </reaction>
</comment>
<keyword evidence="2" id="KW-0489">Methyltransferase</keyword>
<dbReference type="GO" id="GO:0032259">
    <property type="term" value="P:methylation"/>
    <property type="evidence" value="ECO:0007669"/>
    <property type="project" value="UniProtKB-KW"/>
</dbReference>
<protein>
    <recommendedName>
        <fullName evidence="1">site-specific DNA-methyltransferase (adenine-specific)</fullName>
        <ecNumber evidence="1">2.1.1.72</ecNumber>
    </recommendedName>
</protein>
<keyword evidence="9" id="KW-1185">Reference proteome</keyword>
<dbReference type="REBASE" id="357192">
    <property type="entry name" value="PbaPan189ORF11010P"/>
</dbReference>
<keyword evidence="4" id="KW-0949">S-adenosyl-L-methionine</keyword>
<keyword evidence="3" id="KW-0808">Transferase</keyword>
<dbReference type="AlphaFoldDB" id="A0A517QYR2"/>
<dbReference type="GO" id="GO:0006304">
    <property type="term" value="P:DNA modification"/>
    <property type="evidence" value="ECO:0007669"/>
    <property type="project" value="InterPro"/>
</dbReference>
<dbReference type="EMBL" id="CP036268">
    <property type="protein sequence ID" value="QDT36738.1"/>
    <property type="molecule type" value="Genomic_DNA"/>
</dbReference>
<dbReference type="InterPro" id="IPR011639">
    <property type="entry name" value="MethylTrfase_TaqI-like_dom"/>
</dbReference>
<keyword evidence="8" id="KW-0378">Hydrolase</keyword>
<reference evidence="8 9" key="1">
    <citation type="submission" date="2019-02" db="EMBL/GenBank/DDBJ databases">
        <title>Deep-cultivation of Planctomycetes and their phenomic and genomic characterization uncovers novel biology.</title>
        <authorList>
            <person name="Wiegand S."/>
            <person name="Jogler M."/>
            <person name="Boedeker C."/>
            <person name="Pinto D."/>
            <person name="Vollmers J."/>
            <person name="Rivas-Marin E."/>
            <person name="Kohn T."/>
            <person name="Peeters S.H."/>
            <person name="Heuer A."/>
            <person name="Rast P."/>
            <person name="Oberbeckmann S."/>
            <person name="Bunk B."/>
            <person name="Jeske O."/>
            <person name="Meyerdierks A."/>
            <person name="Storesund J.E."/>
            <person name="Kallscheuer N."/>
            <person name="Luecker S."/>
            <person name="Lage O.M."/>
            <person name="Pohl T."/>
            <person name="Merkel B.J."/>
            <person name="Hornburger P."/>
            <person name="Mueller R.-W."/>
            <person name="Bruemmer F."/>
            <person name="Labrenz M."/>
            <person name="Spormann A.M."/>
            <person name="Op den Camp H."/>
            <person name="Overmann J."/>
            <person name="Amann R."/>
            <person name="Jetten M.S.M."/>
            <person name="Mascher T."/>
            <person name="Medema M.H."/>
            <person name="Devos D.P."/>
            <person name="Kaster A.-K."/>
            <person name="Ovreas L."/>
            <person name="Rohde M."/>
            <person name="Galperin M.Y."/>
            <person name="Jogler C."/>
        </authorList>
    </citation>
    <scope>NUCLEOTIDE SEQUENCE [LARGE SCALE GENOMIC DNA]</scope>
    <source>
        <strain evidence="8 9">Pan189</strain>
    </source>
</reference>
<accession>A0A517QYR2</accession>
<evidence type="ECO:0000256" key="4">
    <source>
        <dbReference type="ARBA" id="ARBA00022691"/>
    </source>
</evidence>
<dbReference type="InterPro" id="IPR029063">
    <property type="entry name" value="SAM-dependent_MTases_sf"/>
</dbReference>
<gene>
    <name evidence="8" type="ORF">Pan189_11010</name>
</gene>
<evidence type="ECO:0000259" key="7">
    <source>
        <dbReference type="Pfam" id="PF07669"/>
    </source>
</evidence>
<evidence type="ECO:0000256" key="2">
    <source>
        <dbReference type="ARBA" id="ARBA00022603"/>
    </source>
</evidence>
<dbReference type="PANTHER" id="PTHR33841">
    <property type="entry name" value="DNA METHYLTRANSFERASE YEEA-RELATED"/>
    <property type="match status" value="1"/>
</dbReference>
<dbReference type="GO" id="GO:0009007">
    <property type="term" value="F:site-specific DNA-methyltransferase (adenine-specific) activity"/>
    <property type="evidence" value="ECO:0007669"/>
    <property type="project" value="UniProtKB-EC"/>
</dbReference>
<feature type="compositionally biased region" description="Basic and acidic residues" evidence="6">
    <location>
        <begin position="12"/>
        <end position="25"/>
    </location>
</feature>